<proteinExistence type="predicted"/>
<dbReference type="OrthoDB" id="3922703at2759"/>
<gene>
    <name evidence="1" type="ORF">P154DRAFT_578435</name>
</gene>
<protein>
    <submittedName>
        <fullName evidence="1">Uncharacterized protein</fullName>
    </submittedName>
</protein>
<sequence>MTLHWQSPDTGSREYGPNWPDWAKFDSELNFNLSTPGLDLNCSTLFPLHQLPSAAINCGNLWETEEEAWKDGERVSFKLEKWTGLGERVPELSFLLGIWRGIMDEFGVITTYYAEQAITANDYTEPTTHLYCVLGRPFDGFRCRDNFKPIDFDAVVVKEDVHIWSLKRAN</sequence>
<reference evidence="1" key="1">
    <citation type="journal article" date="2020" name="Stud. Mycol.">
        <title>101 Dothideomycetes genomes: a test case for predicting lifestyles and emergence of pathogens.</title>
        <authorList>
            <person name="Haridas S."/>
            <person name="Albert R."/>
            <person name="Binder M."/>
            <person name="Bloem J."/>
            <person name="Labutti K."/>
            <person name="Salamov A."/>
            <person name="Andreopoulos B."/>
            <person name="Baker S."/>
            <person name="Barry K."/>
            <person name="Bills G."/>
            <person name="Bluhm B."/>
            <person name="Cannon C."/>
            <person name="Castanera R."/>
            <person name="Culley D."/>
            <person name="Daum C."/>
            <person name="Ezra D."/>
            <person name="Gonzalez J."/>
            <person name="Henrissat B."/>
            <person name="Kuo A."/>
            <person name="Liang C."/>
            <person name="Lipzen A."/>
            <person name="Lutzoni F."/>
            <person name="Magnuson J."/>
            <person name="Mondo S."/>
            <person name="Nolan M."/>
            <person name="Ohm R."/>
            <person name="Pangilinan J."/>
            <person name="Park H.-J."/>
            <person name="Ramirez L."/>
            <person name="Alfaro M."/>
            <person name="Sun H."/>
            <person name="Tritt A."/>
            <person name="Yoshinaga Y."/>
            <person name="Zwiers L.-H."/>
            <person name="Turgeon B."/>
            <person name="Goodwin S."/>
            <person name="Spatafora J."/>
            <person name="Crous P."/>
            <person name="Grigoriev I."/>
        </authorList>
    </citation>
    <scope>NUCLEOTIDE SEQUENCE</scope>
    <source>
        <strain evidence="1">CBS 123094</strain>
    </source>
</reference>
<accession>A0A6A5WFF5</accession>
<organism evidence="1 2">
    <name type="scientific">Amniculicola lignicola CBS 123094</name>
    <dbReference type="NCBI Taxonomy" id="1392246"/>
    <lineage>
        <taxon>Eukaryota</taxon>
        <taxon>Fungi</taxon>
        <taxon>Dikarya</taxon>
        <taxon>Ascomycota</taxon>
        <taxon>Pezizomycotina</taxon>
        <taxon>Dothideomycetes</taxon>
        <taxon>Pleosporomycetidae</taxon>
        <taxon>Pleosporales</taxon>
        <taxon>Amniculicolaceae</taxon>
        <taxon>Amniculicola</taxon>
    </lineage>
</organism>
<name>A0A6A5WFF5_9PLEO</name>
<keyword evidence="2" id="KW-1185">Reference proteome</keyword>
<dbReference type="AlphaFoldDB" id="A0A6A5WFF5"/>
<dbReference type="Proteomes" id="UP000799779">
    <property type="component" value="Unassembled WGS sequence"/>
</dbReference>
<evidence type="ECO:0000313" key="2">
    <source>
        <dbReference type="Proteomes" id="UP000799779"/>
    </source>
</evidence>
<evidence type="ECO:0000313" key="1">
    <source>
        <dbReference type="EMBL" id="KAF1997905.1"/>
    </source>
</evidence>
<dbReference type="EMBL" id="ML977608">
    <property type="protein sequence ID" value="KAF1997905.1"/>
    <property type="molecule type" value="Genomic_DNA"/>
</dbReference>